<dbReference type="RefSeq" id="WP_110551824.1">
    <property type="nucleotide sequence ID" value="NZ_JACIBU010000002.1"/>
</dbReference>
<evidence type="ECO:0000256" key="3">
    <source>
        <dbReference type="ARBA" id="ARBA00023295"/>
    </source>
</evidence>
<comment type="caution">
    <text evidence="7">The sequence shown here is derived from an EMBL/GenBank/DDBJ whole genome shotgun (WGS) entry which is preliminary data.</text>
</comment>
<organism evidence="7 8">
    <name type="scientific">Modestobacter versicolor</name>
    <dbReference type="NCBI Taxonomy" id="429133"/>
    <lineage>
        <taxon>Bacteria</taxon>
        <taxon>Bacillati</taxon>
        <taxon>Actinomycetota</taxon>
        <taxon>Actinomycetes</taxon>
        <taxon>Geodermatophilales</taxon>
        <taxon>Geodermatophilaceae</taxon>
        <taxon>Modestobacter</taxon>
    </lineage>
</organism>
<dbReference type="EC" id="3.2.1.-" evidence="6"/>
<dbReference type="InterPro" id="IPR013780">
    <property type="entry name" value="Glyco_hydro_b"/>
</dbReference>
<dbReference type="InterPro" id="IPR014756">
    <property type="entry name" value="Ig_E-set"/>
</dbReference>
<evidence type="ECO:0000256" key="2">
    <source>
        <dbReference type="ARBA" id="ARBA00022801"/>
    </source>
</evidence>
<evidence type="ECO:0000313" key="7">
    <source>
        <dbReference type="EMBL" id="PZA21834.1"/>
    </source>
</evidence>
<dbReference type="InterPro" id="IPR013783">
    <property type="entry name" value="Ig-like_fold"/>
</dbReference>
<gene>
    <name evidence="7" type="primary">glgX</name>
    <name evidence="7" type="ORF">DMO24_08205</name>
    <name evidence="6" type="ORF">FHX36_004294</name>
</gene>
<dbReference type="AlphaFoldDB" id="A0A323VAM7"/>
<dbReference type="Gene3D" id="3.20.20.80">
    <property type="entry name" value="Glycosidases"/>
    <property type="match status" value="1"/>
</dbReference>
<dbReference type="SUPFAM" id="SSF51011">
    <property type="entry name" value="Glycosyl hydrolase domain"/>
    <property type="match status" value="1"/>
</dbReference>
<dbReference type="InterPro" id="IPR044505">
    <property type="entry name" value="GlgX_Isoamylase_N_E_set"/>
</dbReference>
<dbReference type="Pfam" id="PF02922">
    <property type="entry name" value="CBM_48"/>
    <property type="match status" value="1"/>
</dbReference>
<dbReference type="OrthoDB" id="3236218at2"/>
<evidence type="ECO:0000313" key="6">
    <source>
        <dbReference type="EMBL" id="MBB3678505.1"/>
    </source>
</evidence>
<keyword evidence="2 6" id="KW-0378">Hydrolase</keyword>
<feature type="compositionally biased region" description="Basic and acidic residues" evidence="4">
    <location>
        <begin position="476"/>
        <end position="489"/>
    </location>
</feature>
<reference evidence="7 8" key="1">
    <citation type="submission" date="2018-06" db="EMBL/GenBank/DDBJ databases">
        <title>Draft genome sequence of Modestobacter versicolor CP153-2.</title>
        <authorList>
            <person name="Gundlapally S.R."/>
        </authorList>
    </citation>
    <scope>NUCLEOTIDE SEQUENCE [LARGE SCALE GENOMIC DNA]</scope>
    <source>
        <strain evidence="7 8">CP153-2</strain>
    </source>
</reference>
<dbReference type="InterPro" id="IPR017853">
    <property type="entry name" value="GH"/>
</dbReference>
<dbReference type="Proteomes" id="UP000247602">
    <property type="component" value="Unassembled WGS sequence"/>
</dbReference>
<dbReference type="Gene3D" id="2.60.40.1180">
    <property type="entry name" value="Golgi alpha-mannosidase II"/>
    <property type="match status" value="1"/>
</dbReference>
<evidence type="ECO:0000256" key="4">
    <source>
        <dbReference type="SAM" id="MobiDB-lite"/>
    </source>
</evidence>
<dbReference type="Proteomes" id="UP000580718">
    <property type="component" value="Unassembled WGS sequence"/>
</dbReference>
<dbReference type="Gene3D" id="2.60.40.10">
    <property type="entry name" value="Immunoglobulins"/>
    <property type="match status" value="1"/>
</dbReference>
<evidence type="ECO:0000259" key="5">
    <source>
        <dbReference type="SMART" id="SM00642"/>
    </source>
</evidence>
<evidence type="ECO:0000256" key="1">
    <source>
        <dbReference type="ARBA" id="ARBA00008061"/>
    </source>
</evidence>
<feature type="region of interest" description="Disordered" evidence="4">
    <location>
        <begin position="476"/>
        <end position="502"/>
    </location>
</feature>
<evidence type="ECO:0000313" key="8">
    <source>
        <dbReference type="Proteomes" id="UP000247602"/>
    </source>
</evidence>
<dbReference type="InterPro" id="IPR006047">
    <property type="entry name" value="GH13_cat_dom"/>
</dbReference>
<proteinExistence type="inferred from homology"/>
<dbReference type="GO" id="GO:0005980">
    <property type="term" value="P:glycogen catabolic process"/>
    <property type="evidence" value="ECO:0007669"/>
    <property type="project" value="InterPro"/>
</dbReference>
<evidence type="ECO:0000313" key="9">
    <source>
        <dbReference type="Proteomes" id="UP000580718"/>
    </source>
</evidence>
<dbReference type="EMBL" id="JACIBU010000002">
    <property type="protein sequence ID" value="MBB3678505.1"/>
    <property type="molecule type" value="Genomic_DNA"/>
</dbReference>
<dbReference type="InterPro" id="IPR004193">
    <property type="entry name" value="Glyco_hydro_13_N"/>
</dbReference>
<dbReference type="PANTHER" id="PTHR43002">
    <property type="entry name" value="GLYCOGEN DEBRANCHING ENZYME"/>
    <property type="match status" value="1"/>
</dbReference>
<name>A0A323VAM7_9ACTN</name>
<sequence length="724" mass="79629">MESSRSSRPVEVWPGHAAPLGAHWDGTGTNFALWSAGASAVDLCLFDADGTEHRERLQETTHQVWHGRLPGVGPGERYGYRVHGPYDPASGARYNPAKLLLDPYARAVDGELVLDEALFGWDPRDPSSPDPADSAPFVPRGVVIHDSFPWGGDELLRTPWSDTVIYEVHVKGATMRHPDVPPALRGTYAGLAHPAFVEHLISLGVTAVELLPVHHFVSEPHLLRRDLTNYWGYNTLGYFAPHAAYSSAGSRGGQVTEFKAMVKALHAAGIEVILDVVYNHTAEGDHTGPTLSFKGIDNGGYYRLGGGDRSRYTDYTGCGNTLDVRRPPVLALLMDSLRYWVTEMHVDGFRFDLASALARSFHDVDRLSAFFDVVHQDPVVSTVKLIAEPWDVGEGGYQVGNFPPPWTEWNGKYRDTVRDVWSGAKVGVRDLAYRLTGSSDLYRSDGRRPFASVNFVTAHDGFTMADLVAYERKRNEANGEENRDGESHNRNWNSGVEGPTDDPAVQELRARQVRNHLATLLLSTGVPMLTAGDELGRTQGGNNNAYCQDNEVSWLDWAAIDADLWTFVSRAVALRRSSPALRQEAFFEGTEIPGTEVPGSGRTKDLAWFAPDGEQLTNRDWFDTDLQTIGMYLDGRGLRHRDERGRPVAGDSWLVWLHAGPDAVDVVLPGAPWGDGYELVLATEYPTGAPPQPTALPPGAVQLPGRSVWAMRVLRTPVPVPHAD</sequence>
<dbReference type="SUPFAM" id="SSF81296">
    <property type="entry name" value="E set domains"/>
    <property type="match status" value="1"/>
</dbReference>
<dbReference type="CDD" id="cd02856">
    <property type="entry name" value="E_set_GDE_Isoamylase_N"/>
    <property type="match status" value="1"/>
</dbReference>
<keyword evidence="3 6" id="KW-0326">Glycosidase</keyword>
<feature type="domain" description="Glycosyl hydrolase family 13 catalytic" evidence="5">
    <location>
        <begin position="142"/>
        <end position="575"/>
    </location>
</feature>
<dbReference type="EMBL" id="QKNV01000063">
    <property type="protein sequence ID" value="PZA21834.1"/>
    <property type="molecule type" value="Genomic_DNA"/>
</dbReference>
<dbReference type="NCBIfam" id="TIGR02100">
    <property type="entry name" value="glgX_debranch"/>
    <property type="match status" value="1"/>
</dbReference>
<dbReference type="SUPFAM" id="SSF51445">
    <property type="entry name" value="(Trans)glycosidases"/>
    <property type="match status" value="1"/>
</dbReference>
<comment type="similarity">
    <text evidence="1">Belongs to the glycosyl hydrolase 13 family.</text>
</comment>
<accession>A0A323VAM7</accession>
<dbReference type="GO" id="GO:0004135">
    <property type="term" value="F:amylo-alpha-1,6-glucosidase activity"/>
    <property type="evidence" value="ECO:0007669"/>
    <property type="project" value="InterPro"/>
</dbReference>
<keyword evidence="8" id="KW-1185">Reference proteome</keyword>
<dbReference type="InterPro" id="IPR011837">
    <property type="entry name" value="Glycogen_debranch_GlgX"/>
</dbReference>
<reference evidence="6 9" key="2">
    <citation type="submission" date="2020-08" db="EMBL/GenBank/DDBJ databases">
        <title>Sequencing the genomes of 1000 actinobacteria strains.</title>
        <authorList>
            <person name="Klenk H.-P."/>
        </authorList>
    </citation>
    <scope>NUCLEOTIDE SEQUENCE [LARGE SCALE GENOMIC DNA]</scope>
    <source>
        <strain evidence="6 9">DSM 16678</strain>
    </source>
</reference>
<dbReference type="CDD" id="cd11326">
    <property type="entry name" value="AmyAc_Glg_debranch"/>
    <property type="match status" value="1"/>
</dbReference>
<protein>
    <submittedName>
        <fullName evidence="7">Glycogen debranching enzyme GlgX</fullName>
    </submittedName>
    <submittedName>
        <fullName evidence="6">Glycogen operon protein</fullName>
        <ecNumber evidence="6">3.2.1.-</ecNumber>
    </submittedName>
</protein>
<dbReference type="SMART" id="SM00642">
    <property type="entry name" value="Aamy"/>
    <property type="match status" value="1"/>
</dbReference>